<dbReference type="Proteomes" id="UP001642484">
    <property type="component" value="Unassembled WGS sequence"/>
</dbReference>
<organism evidence="2 3">
    <name type="scientific">Durusdinium trenchii</name>
    <dbReference type="NCBI Taxonomy" id="1381693"/>
    <lineage>
        <taxon>Eukaryota</taxon>
        <taxon>Sar</taxon>
        <taxon>Alveolata</taxon>
        <taxon>Dinophyceae</taxon>
        <taxon>Suessiales</taxon>
        <taxon>Symbiodiniaceae</taxon>
        <taxon>Durusdinium</taxon>
    </lineage>
</organism>
<comment type="caution">
    <text evidence="2">The sequence shown here is derived from an EMBL/GenBank/DDBJ whole genome shotgun (WGS) entry which is preliminary data.</text>
</comment>
<proteinExistence type="predicted"/>
<dbReference type="EMBL" id="CAXAMN010017892">
    <property type="protein sequence ID" value="CAK9051459.1"/>
    <property type="molecule type" value="Genomic_DNA"/>
</dbReference>
<feature type="compositionally biased region" description="Basic and acidic residues" evidence="1">
    <location>
        <begin position="377"/>
        <end position="396"/>
    </location>
</feature>
<protein>
    <submittedName>
        <fullName evidence="2">Uncharacterized protein</fullName>
    </submittedName>
</protein>
<evidence type="ECO:0000256" key="1">
    <source>
        <dbReference type="SAM" id="MobiDB-lite"/>
    </source>
</evidence>
<reference evidence="2 3" key="1">
    <citation type="submission" date="2024-02" db="EMBL/GenBank/DDBJ databases">
        <authorList>
            <person name="Chen Y."/>
            <person name="Shah S."/>
            <person name="Dougan E. K."/>
            <person name="Thang M."/>
            <person name="Chan C."/>
        </authorList>
    </citation>
    <scope>NUCLEOTIDE SEQUENCE [LARGE SCALE GENOMIC DNA]</scope>
</reference>
<accession>A0ABP0MN05</accession>
<name>A0ABP0MN05_9DINO</name>
<gene>
    <name evidence="2" type="ORF">CCMP2556_LOCUS26129</name>
</gene>
<feature type="region of interest" description="Disordered" evidence="1">
    <location>
        <begin position="373"/>
        <end position="409"/>
    </location>
</feature>
<evidence type="ECO:0000313" key="3">
    <source>
        <dbReference type="Proteomes" id="UP001642484"/>
    </source>
</evidence>
<sequence length="409" mass="46268">MHLGFHVFSPKSKVAPNHVVKHTRVVDIVFVCSSQMAHNGPRAIVAANHASSLKLPSADEEAEHAEEDDGMTTFLNRPINDELVLWSLEDKQYIGLVGLTTRMERVSRFVACQHGWTDCVPCEWCAPGLTPGAPPEFEERATWTVLDPFALPAWCGHSFKTHWQRLRRSKLEENHDEDRPTSCLPFPNLKSLINFIYDPDSGRRSDLRNIRRRFLLQADVAQKLVTGYERVPSQQRLLFQCVQGGEGVVVDIGSEECPNHGGEIDVFFHYTSADRFWNFIRNSDFRSVVSKEGWYGEGTYLTRKEPAEFVSKKHISWNNWAAPAETVVLDPNADSLLESGKVDYALTFVVTRLGAEGVIRRISLDEKAPAGVGPRIAQERPLSELHRPDVVSRNQDETSDQWLLPSQLR</sequence>
<keyword evidence="3" id="KW-1185">Reference proteome</keyword>
<evidence type="ECO:0000313" key="2">
    <source>
        <dbReference type="EMBL" id="CAK9051459.1"/>
    </source>
</evidence>